<evidence type="ECO:0000313" key="9">
    <source>
        <dbReference type="Proteomes" id="UP000008237"/>
    </source>
</evidence>
<organism evidence="9">
    <name type="scientific">Harpegnathos saltator</name>
    <name type="common">Jerdon's jumping ant</name>
    <dbReference type="NCBI Taxonomy" id="610380"/>
    <lineage>
        <taxon>Eukaryota</taxon>
        <taxon>Metazoa</taxon>
        <taxon>Ecdysozoa</taxon>
        <taxon>Arthropoda</taxon>
        <taxon>Hexapoda</taxon>
        <taxon>Insecta</taxon>
        <taxon>Pterygota</taxon>
        <taxon>Neoptera</taxon>
        <taxon>Endopterygota</taxon>
        <taxon>Hymenoptera</taxon>
        <taxon>Apocrita</taxon>
        <taxon>Aculeata</taxon>
        <taxon>Formicoidea</taxon>
        <taxon>Formicidae</taxon>
        <taxon>Ponerinae</taxon>
        <taxon>Ponerini</taxon>
        <taxon>Harpegnathos</taxon>
    </lineage>
</organism>
<feature type="transmembrane region" description="Helical" evidence="6">
    <location>
        <begin position="400"/>
        <end position="420"/>
    </location>
</feature>
<dbReference type="SUPFAM" id="SSF103473">
    <property type="entry name" value="MFS general substrate transporter"/>
    <property type="match status" value="1"/>
</dbReference>
<dbReference type="AlphaFoldDB" id="E2C0R3"/>
<dbReference type="FunCoup" id="E2C0R3">
    <property type="interactions" value="30"/>
</dbReference>
<gene>
    <name evidence="8" type="ORF">EAI_13329</name>
</gene>
<dbReference type="Pfam" id="PF00083">
    <property type="entry name" value="Sugar_tr"/>
    <property type="match status" value="1"/>
</dbReference>
<feature type="transmembrane region" description="Helical" evidence="6">
    <location>
        <begin position="432"/>
        <end position="451"/>
    </location>
</feature>
<dbReference type="InterPro" id="IPR020846">
    <property type="entry name" value="MFS_dom"/>
</dbReference>
<feature type="transmembrane region" description="Helical" evidence="6">
    <location>
        <begin position="364"/>
        <end position="388"/>
    </location>
</feature>
<feature type="transmembrane region" description="Helical" evidence="6">
    <location>
        <begin position="155"/>
        <end position="176"/>
    </location>
</feature>
<dbReference type="GO" id="GO:0016020">
    <property type="term" value="C:membrane"/>
    <property type="evidence" value="ECO:0007669"/>
    <property type="project" value="UniProtKB-SubCell"/>
</dbReference>
<name>E2C0R3_HARSA</name>
<dbReference type="Gene3D" id="1.20.1250.20">
    <property type="entry name" value="MFS general substrate transporter like domains"/>
    <property type="match status" value="1"/>
</dbReference>
<evidence type="ECO:0000256" key="4">
    <source>
        <dbReference type="ARBA" id="ARBA00023136"/>
    </source>
</evidence>
<accession>E2C0R3</accession>
<dbReference type="FunFam" id="1.20.1250.20:FF:000249">
    <property type="entry name" value="facilitated trehalose transporter Tret1"/>
    <property type="match status" value="1"/>
</dbReference>
<dbReference type="PROSITE" id="PS50850">
    <property type="entry name" value="MFS"/>
    <property type="match status" value="1"/>
</dbReference>
<feature type="transmembrane region" description="Helical" evidence="6">
    <location>
        <begin position="301"/>
        <end position="321"/>
    </location>
</feature>
<keyword evidence="9" id="KW-1185">Reference proteome</keyword>
<evidence type="ECO:0000313" key="8">
    <source>
        <dbReference type="EMBL" id="EFN78457.1"/>
    </source>
</evidence>
<dbReference type="PANTHER" id="PTHR48021:SF89">
    <property type="entry name" value="FI02132P-RELATED"/>
    <property type="match status" value="1"/>
</dbReference>
<feature type="transmembrane region" description="Helical" evidence="6">
    <location>
        <begin position="263"/>
        <end position="289"/>
    </location>
</feature>
<keyword evidence="3 6" id="KW-1133">Transmembrane helix</keyword>
<feature type="transmembrane region" description="Helical" evidence="6">
    <location>
        <begin position="95"/>
        <end position="113"/>
    </location>
</feature>
<dbReference type="InterPro" id="IPR003663">
    <property type="entry name" value="Sugar/inositol_transpt"/>
</dbReference>
<reference evidence="8 9" key="1">
    <citation type="journal article" date="2010" name="Science">
        <title>Genomic comparison of the ants Camponotus floridanus and Harpegnathos saltator.</title>
        <authorList>
            <person name="Bonasio R."/>
            <person name="Zhang G."/>
            <person name="Ye C."/>
            <person name="Mutti N.S."/>
            <person name="Fang X."/>
            <person name="Qin N."/>
            <person name="Donahue G."/>
            <person name="Yang P."/>
            <person name="Li Q."/>
            <person name="Li C."/>
            <person name="Zhang P."/>
            <person name="Huang Z."/>
            <person name="Berger S.L."/>
            <person name="Reinberg D."/>
            <person name="Wang J."/>
            <person name="Liebig J."/>
        </authorList>
    </citation>
    <scope>NUCLEOTIDE SEQUENCE [LARGE SCALE GENOMIC DNA]</scope>
    <source>
        <strain evidence="8 9">R22 G/1</strain>
    </source>
</reference>
<dbReference type="InterPro" id="IPR036259">
    <property type="entry name" value="MFS_trans_sf"/>
</dbReference>
<keyword evidence="4 6" id="KW-0472">Membrane</keyword>
<dbReference type="Proteomes" id="UP000008237">
    <property type="component" value="Unassembled WGS sequence"/>
</dbReference>
<proteinExistence type="predicted"/>
<dbReference type="InterPro" id="IPR050549">
    <property type="entry name" value="MFS_Trehalose_Transporter"/>
</dbReference>
<dbReference type="PANTHER" id="PTHR48021">
    <property type="match status" value="1"/>
</dbReference>
<keyword evidence="2 6" id="KW-0812">Transmembrane</keyword>
<evidence type="ECO:0000256" key="1">
    <source>
        <dbReference type="ARBA" id="ARBA00004141"/>
    </source>
</evidence>
<feature type="transmembrane region" description="Helical" evidence="6">
    <location>
        <begin position="333"/>
        <end position="352"/>
    </location>
</feature>
<dbReference type="GO" id="GO:0022857">
    <property type="term" value="F:transmembrane transporter activity"/>
    <property type="evidence" value="ECO:0007669"/>
    <property type="project" value="InterPro"/>
</dbReference>
<keyword evidence="8" id="KW-0813">Transport</keyword>
<dbReference type="OrthoDB" id="6612291at2759"/>
<keyword evidence="8" id="KW-0762">Sugar transport</keyword>
<evidence type="ECO:0000256" key="6">
    <source>
        <dbReference type="SAM" id="Phobius"/>
    </source>
</evidence>
<dbReference type="OMA" id="TFAADMG"/>
<evidence type="ECO:0000259" key="7">
    <source>
        <dbReference type="PROSITE" id="PS50850"/>
    </source>
</evidence>
<dbReference type="InParanoid" id="E2C0R3"/>
<evidence type="ECO:0000256" key="3">
    <source>
        <dbReference type="ARBA" id="ARBA00022989"/>
    </source>
</evidence>
<keyword evidence="5" id="KW-0325">Glycoprotein</keyword>
<dbReference type="InterPro" id="IPR005828">
    <property type="entry name" value="MFS_sugar_transport-like"/>
</dbReference>
<feature type="transmembrane region" description="Helical" evidence="6">
    <location>
        <begin position="125"/>
        <end position="143"/>
    </location>
</feature>
<feature type="transmembrane region" description="Helical" evidence="6">
    <location>
        <begin position="182"/>
        <end position="202"/>
    </location>
</feature>
<feature type="domain" description="Major facilitator superfamily (MFS) profile" evidence="7">
    <location>
        <begin position="30"/>
        <end position="455"/>
    </location>
</feature>
<dbReference type="EMBL" id="GL451846">
    <property type="protein sequence ID" value="EFN78457.1"/>
    <property type="molecule type" value="Genomic_DNA"/>
</dbReference>
<sequence>MENNTVDVINNPNISINASTCLEVKVLMGLCANVSVVGPAMGFGYSAVALGPLTSPSSDVQLDAAQANWVATASALGTPVGCLLSSVTMRRGRRISLLVTSLLSMAGWVTIYMSNNYEQIVAGRVISGVATGMASVPTTVYVAEIAGPKWRGTMVTWTSISIALGVLIVYVFGYVFKDNWRMVSLMCALFPLLSIALTLLVIPESPLWLRDQNRPDDALKILKKFRGVPKDDAAPAELMFELKPRPQKKKQNLLKHLMKRNAIVPFAIMLSYFFFQQFSGLFVVIYYAVDIIVSSGVKLDPYLGAVLIGFTRLVGSLLVAGVSRKYGRRIPSIVSGIGMAIFMGGLSVYLFLKDNGYDIADGGVIPAVCVLLYIFASTLGYLVIPFAMVGEVFPSKVKDILSGLTTCIGYIFSSITVKTYPDMLETMGKHGVFLFFAVVSLVGAVFIVLCLPETKGKTLHEIEDMFSKKKKNTFELQPPEAVVSPKDTSVGLLVN</sequence>
<comment type="subcellular location">
    <subcellularLocation>
        <location evidence="1">Membrane</location>
        <topology evidence="1">Multi-pass membrane protein</topology>
    </subcellularLocation>
</comment>
<evidence type="ECO:0000256" key="2">
    <source>
        <dbReference type="ARBA" id="ARBA00022692"/>
    </source>
</evidence>
<evidence type="ECO:0000256" key="5">
    <source>
        <dbReference type="ARBA" id="ARBA00023180"/>
    </source>
</evidence>
<dbReference type="PROSITE" id="PS00217">
    <property type="entry name" value="SUGAR_TRANSPORT_2"/>
    <property type="match status" value="1"/>
</dbReference>
<protein>
    <submittedName>
        <fullName evidence="8">Sugar transporter ERD6-like 8</fullName>
    </submittedName>
</protein>
<dbReference type="PRINTS" id="PR00171">
    <property type="entry name" value="SUGRTRNSPORT"/>
</dbReference>
<dbReference type="InterPro" id="IPR005829">
    <property type="entry name" value="Sugar_transporter_CS"/>
</dbReference>